<evidence type="ECO:0000313" key="2">
    <source>
        <dbReference type="EMBL" id="SUZ98408.1"/>
    </source>
</evidence>
<name>A0A381S511_9ZZZZ</name>
<gene>
    <name evidence="2" type="ORF">METZ01_LOCUS51262</name>
</gene>
<feature type="region of interest" description="Disordered" evidence="1">
    <location>
        <begin position="85"/>
        <end position="104"/>
    </location>
</feature>
<proteinExistence type="predicted"/>
<protein>
    <submittedName>
        <fullName evidence="2">Uncharacterized protein</fullName>
    </submittedName>
</protein>
<dbReference type="EMBL" id="UINC01002602">
    <property type="protein sequence ID" value="SUZ98408.1"/>
    <property type="molecule type" value="Genomic_DNA"/>
</dbReference>
<organism evidence="2">
    <name type="scientific">marine metagenome</name>
    <dbReference type="NCBI Taxonomy" id="408172"/>
    <lineage>
        <taxon>unclassified sequences</taxon>
        <taxon>metagenomes</taxon>
        <taxon>ecological metagenomes</taxon>
    </lineage>
</organism>
<dbReference type="AlphaFoldDB" id="A0A381S511"/>
<sequence>MSNLKSAWELSLERSDDLAPEFKSKKKLTKKQKEQIAEVRKDYTAQIADRDVTVQDKIRKLSNRVPPEEIANAKLELETQFRQEKKSLEEEMEQEIESIRNSKG</sequence>
<reference evidence="2" key="1">
    <citation type="submission" date="2018-05" db="EMBL/GenBank/DDBJ databases">
        <authorList>
            <person name="Lanie J.A."/>
            <person name="Ng W.-L."/>
            <person name="Kazmierczak K.M."/>
            <person name="Andrzejewski T.M."/>
            <person name="Davidsen T.M."/>
            <person name="Wayne K.J."/>
            <person name="Tettelin H."/>
            <person name="Glass J.I."/>
            <person name="Rusch D."/>
            <person name="Podicherti R."/>
            <person name="Tsui H.-C.T."/>
            <person name="Winkler M.E."/>
        </authorList>
    </citation>
    <scope>NUCLEOTIDE SEQUENCE</scope>
</reference>
<accession>A0A381S511</accession>
<evidence type="ECO:0000256" key="1">
    <source>
        <dbReference type="SAM" id="MobiDB-lite"/>
    </source>
</evidence>